<organism evidence="14 15">
    <name type="scientific">Ridgeia piscesae</name>
    <name type="common">Tubeworm</name>
    <dbReference type="NCBI Taxonomy" id="27915"/>
    <lineage>
        <taxon>Eukaryota</taxon>
        <taxon>Metazoa</taxon>
        <taxon>Spiralia</taxon>
        <taxon>Lophotrochozoa</taxon>
        <taxon>Annelida</taxon>
        <taxon>Polychaeta</taxon>
        <taxon>Sedentaria</taxon>
        <taxon>Canalipalpata</taxon>
        <taxon>Sabellida</taxon>
        <taxon>Siboglinidae</taxon>
        <taxon>Ridgeia</taxon>
    </lineage>
</organism>
<evidence type="ECO:0000256" key="3">
    <source>
        <dbReference type="ARBA" id="ARBA00022461"/>
    </source>
</evidence>
<feature type="transmembrane region" description="Helical" evidence="13">
    <location>
        <begin position="62"/>
        <end position="79"/>
    </location>
</feature>
<comment type="similarity">
    <text evidence="11">Belongs to the amiloride-sensitive sodium channel (TC 1.A.6) family.</text>
</comment>
<dbReference type="GO" id="GO:0005886">
    <property type="term" value="C:plasma membrane"/>
    <property type="evidence" value="ECO:0007669"/>
    <property type="project" value="TreeGrafter"/>
</dbReference>
<dbReference type="PRINTS" id="PR01078">
    <property type="entry name" value="AMINACHANNEL"/>
</dbReference>
<dbReference type="InterPro" id="IPR001873">
    <property type="entry name" value="ENaC"/>
</dbReference>
<evidence type="ECO:0000256" key="13">
    <source>
        <dbReference type="SAM" id="Phobius"/>
    </source>
</evidence>
<gene>
    <name evidence="14" type="ORF">NP493_284g03059</name>
</gene>
<evidence type="ECO:0000256" key="9">
    <source>
        <dbReference type="ARBA" id="ARBA00023201"/>
    </source>
</evidence>
<evidence type="ECO:0000256" key="6">
    <source>
        <dbReference type="ARBA" id="ARBA00023053"/>
    </source>
</evidence>
<evidence type="ECO:0000256" key="12">
    <source>
        <dbReference type="SAM" id="MobiDB-lite"/>
    </source>
</evidence>
<keyword evidence="8 13" id="KW-0472">Membrane</keyword>
<evidence type="ECO:0000256" key="10">
    <source>
        <dbReference type="ARBA" id="ARBA00023303"/>
    </source>
</evidence>
<dbReference type="EMBL" id="JAODUO010000285">
    <property type="protein sequence ID" value="KAK2184047.1"/>
    <property type="molecule type" value="Genomic_DNA"/>
</dbReference>
<keyword evidence="4 11" id="KW-0812">Transmembrane</keyword>
<keyword evidence="9 11" id="KW-0739">Sodium transport</keyword>
<protein>
    <submittedName>
        <fullName evidence="14">Uncharacterized protein</fullName>
    </submittedName>
</protein>
<feature type="region of interest" description="Disordered" evidence="12">
    <location>
        <begin position="132"/>
        <end position="198"/>
    </location>
</feature>
<keyword evidence="6" id="KW-0915">Sodium</keyword>
<evidence type="ECO:0000313" key="15">
    <source>
        <dbReference type="Proteomes" id="UP001209878"/>
    </source>
</evidence>
<proteinExistence type="inferred from homology"/>
<comment type="caution">
    <text evidence="14">The sequence shown here is derived from an EMBL/GenBank/DDBJ whole genome shotgun (WGS) entry which is preliminary data.</text>
</comment>
<reference evidence="14" key="1">
    <citation type="journal article" date="2023" name="Mol. Biol. Evol.">
        <title>Third-Generation Sequencing Reveals the Adaptive Role of the Epigenome in Three Deep-Sea Polychaetes.</title>
        <authorList>
            <person name="Perez M."/>
            <person name="Aroh O."/>
            <person name="Sun Y."/>
            <person name="Lan Y."/>
            <person name="Juniper S.K."/>
            <person name="Young C.R."/>
            <person name="Angers B."/>
            <person name="Qian P.Y."/>
        </authorList>
    </citation>
    <scope>NUCLEOTIDE SEQUENCE</scope>
    <source>
        <strain evidence="14">R07B-5</strain>
    </source>
</reference>
<keyword evidence="10 11" id="KW-0407">Ion channel</keyword>
<dbReference type="PANTHER" id="PTHR11690">
    <property type="entry name" value="AMILORIDE-SENSITIVE SODIUM CHANNEL-RELATED"/>
    <property type="match status" value="1"/>
</dbReference>
<keyword evidence="15" id="KW-1185">Reference proteome</keyword>
<evidence type="ECO:0000256" key="2">
    <source>
        <dbReference type="ARBA" id="ARBA00022448"/>
    </source>
</evidence>
<sequence>MYQSVYSRPRGLDQIDENQPSVDLDEETLKGMKKILVRFADKTSVQGIIYIKEAARWASRSVWIFLFLLGTAAVIWQLSDIVRRYLDHPIATTIDIGYSTLEFPTVTICNMNPLRMSMLHLDPKTEKFIKKQKEQWETSQFAGKPPPQRPPGPPPNGRKRRAVTTGGGGAGEGGAGEGGAGEGGAGEGGAGREVRAREVRAREVRAREVRAREVRDNYDYDYMDEEFGMDDEHAHEEYGGGDVSDDYKRELRFAEIMGKIDRKTLAKMGHQKNETILSCSFNGRKCTHLNFTSYVDKRYGNCFQFNGFGQRLKALKARDAGVIH</sequence>
<feature type="compositionally biased region" description="Gly residues" evidence="12">
    <location>
        <begin position="165"/>
        <end position="189"/>
    </location>
</feature>
<evidence type="ECO:0000256" key="5">
    <source>
        <dbReference type="ARBA" id="ARBA00022989"/>
    </source>
</evidence>
<evidence type="ECO:0000256" key="1">
    <source>
        <dbReference type="ARBA" id="ARBA00004141"/>
    </source>
</evidence>
<keyword evidence="2 11" id="KW-0813">Transport</keyword>
<dbReference type="PANTHER" id="PTHR11690:SF248">
    <property type="entry name" value="PICKPOCKET 17, ISOFORM A"/>
    <property type="match status" value="1"/>
</dbReference>
<keyword evidence="7 11" id="KW-0406">Ion transport</keyword>
<dbReference type="Gene3D" id="2.60.470.10">
    <property type="entry name" value="Acid-sensing ion channels like domains"/>
    <property type="match status" value="1"/>
</dbReference>
<dbReference type="Proteomes" id="UP001209878">
    <property type="component" value="Unassembled WGS sequence"/>
</dbReference>
<keyword evidence="3 11" id="KW-0894">Sodium channel</keyword>
<dbReference type="AlphaFoldDB" id="A0AAD9NX38"/>
<name>A0AAD9NX38_RIDPI</name>
<evidence type="ECO:0000256" key="8">
    <source>
        <dbReference type="ARBA" id="ARBA00023136"/>
    </source>
</evidence>
<evidence type="ECO:0000256" key="4">
    <source>
        <dbReference type="ARBA" id="ARBA00022692"/>
    </source>
</evidence>
<feature type="non-terminal residue" evidence="14">
    <location>
        <position position="324"/>
    </location>
</feature>
<dbReference type="GO" id="GO:0015280">
    <property type="term" value="F:ligand-gated sodium channel activity"/>
    <property type="evidence" value="ECO:0007669"/>
    <property type="project" value="TreeGrafter"/>
</dbReference>
<evidence type="ECO:0000313" key="14">
    <source>
        <dbReference type="EMBL" id="KAK2184047.1"/>
    </source>
</evidence>
<comment type="subcellular location">
    <subcellularLocation>
        <location evidence="1">Membrane</location>
        <topology evidence="1">Multi-pass membrane protein</topology>
    </subcellularLocation>
</comment>
<dbReference type="Pfam" id="PF00858">
    <property type="entry name" value="ASC"/>
    <property type="match status" value="1"/>
</dbReference>
<accession>A0AAD9NX38</accession>
<keyword evidence="5 13" id="KW-1133">Transmembrane helix</keyword>
<evidence type="ECO:0000256" key="7">
    <source>
        <dbReference type="ARBA" id="ARBA00023065"/>
    </source>
</evidence>
<evidence type="ECO:0000256" key="11">
    <source>
        <dbReference type="RuleBase" id="RU000679"/>
    </source>
</evidence>
<feature type="compositionally biased region" description="Pro residues" evidence="12">
    <location>
        <begin position="144"/>
        <end position="156"/>
    </location>
</feature>